<evidence type="ECO:0000256" key="9">
    <source>
        <dbReference type="PROSITE-ProRule" id="PRU00169"/>
    </source>
</evidence>
<dbReference type="SMART" id="SM00448">
    <property type="entry name" value="REC"/>
    <property type="match status" value="1"/>
</dbReference>
<dbReference type="InterPro" id="IPR005467">
    <property type="entry name" value="His_kinase_dom"/>
</dbReference>
<feature type="transmembrane region" description="Helical" evidence="10">
    <location>
        <begin position="367"/>
        <end position="384"/>
    </location>
</feature>
<dbReference type="EC" id="2.7.13.3" evidence="2"/>
<keyword evidence="8" id="KW-0902">Two-component regulatory system</keyword>
<dbReference type="InterPro" id="IPR003661">
    <property type="entry name" value="HisK_dim/P_dom"/>
</dbReference>
<evidence type="ECO:0000259" key="12">
    <source>
        <dbReference type="PROSITE" id="PS50110"/>
    </source>
</evidence>
<feature type="modified residue" description="4-aspartylphosphate" evidence="9">
    <location>
        <position position="714"/>
    </location>
</feature>
<feature type="transmembrane region" description="Helical" evidence="10">
    <location>
        <begin position="300"/>
        <end position="322"/>
    </location>
</feature>
<dbReference type="EMBL" id="JBHIRY010000016">
    <property type="protein sequence ID" value="MFB5761967.1"/>
    <property type="molecule type" value="Genomic_DNA"/>
</dbReference>
<proteinExistence type="predicted"/>
<keyword evidence="10" id="KW-0472">Membrane</keyword>
<dbReference type="InterPro" id="IPR011623">
    <property type="entry name" value="7TMR_DISM_rcpt_extracell_dom1"/>
</dbReference>
<keyword evidence="3 9" id="KW-0597">Phosphoprotein</keyword>
<dbReference type="PANTHER" id="PTHR43547">
    <property type="entry name" value="TWO-COMPONENT HISTIDINE KINASE"/>
    <property type="match status" value="1"/>
</dbReference>
<keyword evidence="10" id="KW-0812">Transmembrane</keyword>
<dbReference type="Pfam" id="PF07695">
    <property type="entry name" value="7TMR-DISM_7TM"/>
    <property type="match status" value="1"/>
</dbReference>
<evidence type="ECO:0000256" key="2">
    <source>
        <dbReference type="ARBA" id="ARBA00012438"/>
    </source>
</evidence>
<gene>
    <name evidence="13" type="ORF">ACE5LO_16385</name>
</gene>
<dbReference type="InterPro" id="IPR004358">
    <property type="entry name" value="Sig_transdc_His_kin-like_C"/>
</dbReference>
<feature type="transmembrane region" description="Helical" evidence="10">
    <location>
        <begin position="181"/>
        <end position="200"/>
    </location>
</feature>
<evidence type="ECO:0000256" key="7">
    <source>
        <dbReference type="ARBA" id="ARBA00022840"/>
    </source>
</evidence>
<comment type="catalytic activity">
    <reaction evidence="1">
        <text>ATP + protein L-histidine = ADP + protein N-phospho-L-histidine.</text>
        <dbReference type="EC" id="2.7.13.3"/>
    </reaction>
</comment>
<dbReference type="Gene3D" id="2.60.120.260">
    <property type="entry name" value="Galactose-binding domain-like"/>
    <property type="match status" value="1"/>
</dbReference>
<dbReference type="Pfam" id="PF00512">
    <property type="entry name" value="HisKA"/>
    <property type="match status" value="1"/>
</dbReference>
<dbReference type="InterPro" id="IPR036097">
    <property type="entry name" value="HisK_dim/P_sf"/>
</dbReference>
<dbReference type="Proteomes" id="UP001580430">
    <property type="component" value="Unassembled WGS sequence"/>
</dbReference>
<feature type="transmembrane region" description="Helical" evidence="10">
    <location>
        <begin position="275"/>
        <end position="294"/>
    </location>
</feature>
<dbReference type="SUPFAM" id="SSF55874">
    <property type="entry name" value="ATPase domain of HSP90 chaperone/DNA topoisomerase II/histidine kinase"/>
    <property type="match status" value="2"/>
</dbReference>
<evidence type="ECO:0000256" key="4">
    <source>
        <dbReference type="ARBA" id="ARBA00022679"/>
    </source>
</evidence>
<dbReference type="RefSeq" id="WP_375521161.1">
    <property type="nucleotide sequence ID" value="NZ_JBHIRY010000016.1"/>
</dbReference>
<name>A0ABV5C6N0_9BACL</name>
<dbReference type="Gene3D" id="3.30.565.10">
    <property type="entry name" value="Histidine kinase-like ATPase, C-terminal domain"/>
    <property type="match status" value="2"/>
</dbReference>
<dbReference type="SUPFAM" id="SSF52172">
    <property type="entry name" value="CheY-like"/>
    <property type="match status" value="1"/>
</dbReference>
<dbReference type="InterPro" id="IPR008979">
    <property type="entry name" value="Galactose-bd-like_sf"/>
</dbReference>
<evidence type="ECO:0000313" key="14">
    <source>
        <dbReference type="Proteomes" id="UP001580430"/>
    </source>
</evidence>
<dbReference type="PROSITE" id="PS50110">
    <property type="entry name" value="RESPONSE_REGULATORY"/>
    <property type="match status" value="1"/>
</dbReference>
<accession>A0ABV5C6N0</accession>
<dbReference type="PANTHER" id="PTHR43547:SF2">
    <property type="entry name" value="HYBRID SIGNAL TRANSDUCTION HISTIDINE KINASE C"/>
    <property type="match status" value="1"/>
</dbReference>
<dbReference type="InterPro" id="IPR011006">
    <property type="entry name" value="CheY-like_superfamily"/>
</dbReference>
<dbReference type="SMART" id="SM00387">
    <property type="entry name" value="HATPase_c"/>
    <property type="match status" value="2"/>
</dbReference>
<dbReference type="SUPFAM" id="SSF49785">
    <property type="entry name" value="Galactose-binding domain-like"/>
    <property type="match status" value="1"/>
</dbReference>
<dbReference type="Pfam" id="PF06580">
    <property type="entry name" value="His_kinase"/>
    <property type="match status" value="1"/>
</dbReference>
<dbReference type="Pfam" id="PF00072">
    <property type="entry name" value="Response_reg"/>
    <property type="match status" value="1"/>
</dbReference>
<keyword evidence="7 13" id="KW-0067">ATP-binding</keyword>
<feature type="domain" description="Histidine kinase" evidence="11">
    <location>
        <begin position="893"/>
        <end position="991"/>
    </location>
</feature>
<keyword evidence="5" id="KW-0547">Nucleotide-binding</keyword>
<feature type="transmembrane region" description="Helical" evidence="10">
    <location>
        <begin position="244"/>
        <end position="263"/>
    </location>
</feature>
<dbReference type="InterPro" id="IPR010559">
    <property type="entry name" value="Sig_transdc_His_kin_internal"/>
</dbReference>
<dbReference type="GO" id="GO:0005524">
    <property type="term" value="F:ATP binding"/>
    <property type="evidence" value="ECO:0007669"/>
    <property type="project" value="UniProtKB-KW"/>
</dbReference>
<evidence type="ECO:0000256" key="3">
    <source>
        <dbReference type="ARBA" id="ARBA00022553"/>
    </source>
</evidence>
<sequence>MPPAKRGVLDLSNWDFHKQGWVNLDGEWEFYEGELLEPADFREGTRPEVSYLSVPGTWKGKSANGGMNRKGYGTYRLKVLVTDQVTDEVLGLKIKSIRMSHRLFVNGKLKGESGHPAADDSAHQPGNTPYSVFFHTDSKEIEIVIQVSNYVFVTGGIAGPISFGLDKDVARLSAIQLGTDIGTILVLGMFGAYHLSFYFLGRREKTYLLSGLYLLLILLEKALYGEKILQRTLPDLPFDIAYKLLDVSEFISAAMIILFFCSVEARLMSLRMMKLILAPVVLYIAAVVVLPYRVHIQAKYVFFLYMGMAIIYIMGRMVYLYVQSKRDSSERKELLLFIGGSMALMIFLVDGSLYSENVVPTDLAGKFGVICFIIFINILLAVRFSNAYEKTEILTHQLKVSNQLKDEFLMNTSHELKTPLHGILNMASHLLDDEERNLSQKQKQNLWLIKDTSVKLSMLIHDLIDVTRLRHGELRLQQTIVDVRVAAQIVCDVLQFELAGKAVRLDNQVGPDVWVLADENRLRQVMYNLVHNAMKYTEKGTIKVMSSVTGDTICISVEDTGTGIPEDKHEAIFDYFEQLDGPLPQDGYTSMGVGLYISRKLVEQMGGEIQVDWSEVGQGTRMAFSLPGVERMPAFHEAAYTAEDRPRNTLNDASLDIVDQHEHTILIVDDEASNIHILLNILTRHRYNVITAFSAKEAIAKMNEYSNVDLVILDVMMPGISGIELCQTLRAHYSILDLPILFATVKDTPQDVALGFRAGANDYVTKPFDGETLIARIQTLIAMKTSIQEAIRNEHAFHQAQIKPHFLYNALSSVISFCYTDGEKAAYLLSMLSQYFRYILEMDRSTLYVPLYRELELIHAYVEIEMARFGERFDFVCHVDESLHHIEIPSLCIQPFVENAIRHGLFEKEGHGQIALTIHEGDRYMKVVIEDDGVGIPDDLLYQISNGERSIGGIGISNIRRRLDSIPGAALTVSSEIGRGTKVTIYLPLHQDGSQKS</sequence>
<evidence type="ECO:0000256" key="10">
    <source>
        <dbReference type="SAM" id="Phobius"/>
    </source>
</evidence>
<dbReference type="InterPro" id="IPR003594">
    <property type="entry name" value="HATPase_dom"/>
</dbReference>
<dbReference type="Gene3D" id="1.10.287.130">
    <property type="match status" value="1"/>
</dbReference>
<dbReference type="CDD" id="cd00082">
    <property type="entry name" value="HisKA"/>
    <property type="match status" value="1"/>
</dbReference>
<keyword evidence="4" id="KW-0808">Transferase</keyword>
<dbReference type="SMART" id="SM00388">
    <property type="entry name" value="HisKA"/>
    <property type="match status" value="1"/>
</dbReference>
<feature type="domain" description="Histidine kinase" evidence="11">
    <location>
        <begin position="411"/>
        <end position="630"/>
    </location>
</feature>
<dbReference type="Pfam" id="PF02518">
    <property type="entry name" value="HATPase_c"/>
    <property type="match status" value="2"/>
</dbReference>
<evidence type="ECO:0000256" key="5">
    <source>
        <dbReference type="ARBA" id="ARBA00022741"/>
    </source>
</evidence>
<keyword evidence="6" id="KW-0418">Kinase</keyword>
<evidence type="ECO:0000256" key="1">
    <source>
        <dbReference type="ARBA" id="ARBA00000085"/>
    </source>
</evidence>
<feature type="transmembrane region" description="Helical" evidence="10">
    <location>
        <begin position="334"/>
        <end position="355"/>
    </location>
</feature>
<dbReference type="CDD" id="cd17574">
    <property type="entry name" value="REC_OmpR"/>
    <property type="match status" value="1"/>
</dbReference>
<feature type="transmembrane region" description="Helical" evidence="10">
    <location>
        <begin position="207"/>
        <end position="224"/>
    </location>
</feature>
<dbReference type="PRINTS" id="PR00344">
    <property type="entry name" value="BCTRLSENSOR"/>
</dbReference>
<protein>
    <recommendedName>
        <fullName evidence="2">histidine kinase</fullName>
        <ecNumber evidence="2">2.7.13.3</ecNumber>
    </recommendedName>
</protein>
<evidence type="ECO:0000313" key="13">
    <source>
        <dbReference type="EMBL" id="MFB5761967.1"/>
    </source>
</evidence>
<dbReference type="InterPro" id="IPR001789">
    <property type="entry name" value="Sig_transdc_resp-reg_receiver"/>
</dbReference>
<organism evidence="13 14">
    <name type="scientific">Paenibacillus medicaginis</name>
    <dbReference type="NCBI Taxonomy" id="1470560"/>
    <lineage>
        <taxon>Bacteria</taxon>
        <taxon>Bacillati</taxon>
        <taxon>Bacillota</taxon>
        <taxon>Bacilli</taxon>
        <taxon>Bacillales</taxon>
        <taxon>Paenibacillaceae</taxon>
        <taxon>Paenibacillus</taxon>
    </lineage>
</organism>
<evidence type="ECO:0000256" key="8">
    <source>
        <dbReference type="ARBA" id="ARBA00023012"/>
    </source>
</evidence>
<evidence type="ECO:0000256" key="6">
    <source>
        <dbReference type="ARBA" id="ARBA00022777"/>
    </source>
</evidence>
<dbReference type="SUPFAM" id="SSF47384">
    <property type="entry name" value="Homodimeric domain of signal transducing histidine kinase"/>
    <property type="match status" value="1"/>
</dbReference>
<dbReference type="PROSITE" id="PS50109">
    <property type="entry name" value="HIS_KIN"/>
    <property type="match status" value="2"/>
</dbReference>
<dbReference type="InterPro" id="IPR036890">
    <property type="entry name" value="HATPase_C_sf"/>
</dbReference>
<reference evidence="13 14" key="1">
    <citation type="submission" date="2024-09" db="EMBL/GenBank/DDBJ databases">
        <title>Paenibacillus zeirhizospherea sp. nov., isolated from surface of the maize (Zea mays) roots in a horticulture field, Hungary.</title>
        <authorList>
            <person name="Marton D."/>
            <person name="Farkas M."/>
            <person name="Bedics A."/>
            <person name="Toth E."/>
            <person name="Tancsics A."/>
            <person name="Boka K."/>
            <person name="Marati G."/>
            <person name="Kriszt B."/>
            <person name="Cserhati M."/>
        </authorList>
    </citation>
    <scope>NUCLEOTIDE SEQUENCE [LARGE SCALE GENOMIC DNA]</scope>
    <source>
        <strain evidence="13 14">JCM 18446</strain>
    </source>
</reference>
<keyword evidence="14" id="KW-1185">Reference proteome</keyword>
<dbReference type="Gene3D" id="3.40.50.2300">
    <property type="match status" value="1"/>
</dbReference>
<feature type="domain" description="Response regulatory" evidence="12">
    <location>
        <begin position="664"/>
        <end position="781"/>
    </location>
</feature>
<comment type="caution">
    <text evidence="13">The sequence shown here is derived from an EMBL/GenBank/DDBJ whole genome shotgun (WGS) entry which is preliminary data.</text>
</comment>
<keyword evidence="10" id="KW-1133">Transmembrane helix</keyword>
<evidence type="ECO:0000259" key="11">
    <source>
        <dbReference type="PROSITE" id="PS50109"/>
    </source>
</evidence>